<dbReference type="GO" id="GO:0004674">
    <property type="term" value="F:protein serine/threonine kinase activity"/>
    <property type="evidence" value="ECO:0007669"/>
    <property type="project" value="UniProtKB-KW"/>
</dbReference>
<dbReference type="RefSeq" id="XP_004254248.1">
    <property type="nucleotide sequence ID" value="XM_004254200.1"/>
</dbReference>
<protein>
    <submittedName>
        <fullName evidence="8">Protein serine/threonine kinase, putative</fullName>
        <ecNumber evidence="8">2.7.10.1</ecNumber>
    </submittedName>
</protein>
<dbReference type="OrthoDB" id="2441994at2759"/>
<dbReference type="InterPro" id="IPR017441">
    <property type="entry name" value="Protein_kinase_ATP_BS"/>
</dbReference>
<dbReference type="PANTHER" id="PTHR45756:SF1">
    <property type="entry name" value="PROTEIN KINASE DOMAIN CONTAINING PROTEIN"/>
    <property type="match status" value="1"/>
</dbReference>
<keyword evidence="5" id="KW-0812">Transmembrane</keyword>
<evidence type="ECO:0000256" key="1">
    <source>
        <dbReference type="ARBA" id="ARBA00022527"/>
    </source>
</evidence>
<dbReference type="InterPro" id="IPR008271">
    <property type="entry name" value="Ser/Thr_kinase_AS"/>
</dbReference>
<evidence type="ECO:0000259" key="7">
    <source>
        <dbReference type="PROSITE" id="PS50011"/>
    </source>
</evidence>
<evidence type="ECO:0000256" key="6">
    <source>
        <dbReference type="SAM" id="SignalP"/>
    </source>
</evidence>
<dbReference type="GO" id="GO:0005524">
    <property type="term" value="F:ATP binding"/>
    <property type="evidence" value="ECO:0007669"/>
    <property type="project" value="UniProtKB-UniRule"/>
</dbReference>
<dbReference type="SUPFAM" id="SSF56112">
    <property type="entry name" value="Protein kinase-like (PK-like)"/>
    <property type="match status" value="1"/>
</dbReference>
<reference evidence="8 9" key="1">
    <citation type="submission" date="2012-10" db="EMBL/GenBank/DDBJ databases">
        <authorList>
            <person name="Zafar N."/>
            <person name="Inman J."/>
            <person name="Hall N."/>
            <person name="Lorenzi H."/>
            <person name="Caler E."/>
        </authorList>
    </citation>
    <scope>NUCLEOTIDE SEQUENCE [LARGE SCALE GENOMIC DNA]</scope>
    <source>
        <strain evidence="8 9">IP1</strain>
    </source>
</reference>
<dbReference type="Pfam" id="PF07714">
    <property type="entry name" value="PK_Tyr_Ser-Thr"/>
    <property type="match status" value="1"/>
</dbReference>
<dbReference type="Gene3D" id="1.10.510.10">
    <property type="entry name" value="Transferase(Phosphotransferase) domain 1"/>
    <property type="match status" value="1"/>
</dbReference>
<dbReference type="EMBL" id="KB206860">
    <property type="protein sequence ID" value="ELP87477.1"/>
    <property type="molecule type" value="Genomic_DNA"/>
</dbReference>
<proteinExistence type="predicted"/>
<gene>
    <name evidence="8" type="ORF">EIN_097640</name>
</gene>
<dbReference type="VEuPathDB" id="AmoebaDB:EIN_097640"/>
<dbReference type="PROSITE" id="PS00108">
    <property type="entry name" value="PROTEIN_KINASE_ST"/>
    <property type="match status" value="1"/>
</dbReference>
<feature type="signal peptide" evidence="6">
    <location>
        <begin position="1"/>
        <end position="17"/>
    </location>
</feature>
<keyword evidence="1" id="KW-0723">Serine/threonine-protein kinase</keyword>
<feature type="binding site" evidence="4">
    <location>
        <position position="1501"/>
    </location>
    <ligand>
        <name>ATP</name>
        <dbReference type="ChEBI" id="CHEBI:30616"/>
    </ligand>
</feature>
<evidence type="ECO:0000256" key="4">
    <source>
        <dbReference type="PROSITE-ProRule" id="PRU10141"/>
    </source>
</evidence>
<feature type="transmembrane region" description="Helical" evidence="5">
    <location>
        <begin position="1302"/>
        <end position="1326"/>
    </location>
</feature>
<dbReference type="InterPro" id="IPR053215">
    <property type="entry name" value="TKL_Ser/Thr_kinase"/>
</dbReference>
<evidence type="ECO:0000256" key="3">
    <source>
        <dbReference type="ARBA" id="ARBA00022840"/>
    </source>
</evidence>
<sequence>MGFVLSVLVAFVLQSSAEKWCFTENSAVLSYRNELSKGECDYSLNRWIGILIDTTTIPDIISVYPDCCSYEMNSSMNQLFIDSSTYPVAQKHVLQTSFYGTNYTRNYFNITLFETNKQSAWTIYTANIISGSLIYLSGIALDSHYSFFIESRMFNITTNSNSQITIDLTFSWGFSPVVFVDENTEVLVLTESDRSNCQYRYTTKNSIKSSTVDNENLEMRNLCTTSGYQRMFVCNKKVPISEDCTCSYYDHEYINHAQDCTVMSKYLTFVPLHIQEETPYQFEWNTLEISGETTMTIKKGSNMTFLSPVYLPNDNLIIDGMVIFKGGIVVNDFNRFYSFSSFQIENVTTLQRSQSTTPILFNGKCSMGESKCEEFYNKSAIKEVKCGGPIYRYISNTSDLRCECYLLNSTHFKQADCAFLASRRQYNFDLVLDKDLEKDGEAFYFNSIRTTTDSVILKSDSIVVQTVCDFTKSTYVEIKTQLECGKVLLSNTTRVVGTSGFLKTYNVQIIGVVNNLNGNALISMGNANFISDGGLKKTFESAQNTCFELATSKTDISSSLNNAIDSGFVSYVLSNKLVRVCPVTTHSTNDLVVVCEVGSVFGNFEYEQCPCVGIDCLFRFNSNTIEIQNENEIINGTVIFPNLTPLNNVVQITKMNIIETLKFTLDVELLLSGPKQIDIKINTEHDVIIKTPNDITIKGVGKNLGIVSTSHFIDLVGTFSQINLGGPNNTMFSLSVFPKSLFTSSKINRISQIDSDDLHKFVLSDKNRCVAGHFVNNLFVCDSCGNGEINGTCKPLQTTSKCSHYGPTGICVECVEGYFVVFETTNSKQVSKCFQCPSNCRRCDNNICFSCFTNYSLYENKCVLLETTCLFFRNEMCLKCSIRDTNVRTISNTNTSTYSNGLCQACDTENCISCPQNKVKCEICSKGYVLQDNECVFITPSLETTTKGVTSCIDTFFVSSGKCISCNELTQNCKLCSRKNCYTCSSGFSLVNGKCVNINSTACGVIKASKCMKCKDGFSNQPYCTQCDQFCETCSGTSSSCTSCKPNSSIWLENGICMLYQTNSNLVQTVTTLNTSSLTLNLNIFCENNQKGICVRCRDGYYLTTSGTCEKCNKNCFTCMTSSTKCLSCAYSNMSVVNDKCILNEQFLTSCTVPMVSNKGCAVCANGYYRNSTVCVQCPFPMVYCSSSFEALSCSNNYILYNKKCIAIDMILNCFNKNENGCTRCHPYYFLVSPFCISCPKNCMKCSSTTCCNICENNTILVDGLCFNITSQQHCTSAYNNKCISCERGYHLSHDICETKSLWWISLVVIISIFFVILVIVLYFLLTFISKKVLKVKQENTIDFKSLNLDTFDQPIPGIFIDALSLKPTEEVNVKETRKYTICVANSNKHKVKIQVTQVASKKWDLKITPDMVFLRKNQAVNLCLEITPFCSTCIAHHILFSVISISTNESKEFTITTNIPVKKSNYLDPDDIKLHKKIGSGAFGDVFIGLFQKVQVAVKKMRVGRDVRIERCDDFNKEIEMLDKIRSDYIIHFYGAVLGDEKEIVLEYAKCGSLEKLIHKLDKPVVLKLRVKFMLDAAKGILYLHNNGILHRDIKPGNFLVVTMDNNVPVNIKLTDFGSSKSINMLMTNMTFTCGIGTPIYMAPEILFKRKYKTPADIYSFAITMYSVMNWEEPYRKENFKYPWDVARFVTTGGRLAQTAKTPNYIFQLITNCWAENPQDRVDMNTVVTHLETYFSTL</sequence>
<dbReference type="InterPro" id="IPR011009">
    <property type="entry name" value="Kinase-like_dom_sf"/>
</dbReference>
<dbReference type="SMART" id="SM00220">
    <property type="entry name" value="S_TKc"/>
    <property type="match status" value="1"/>
</dbReference>
<dbReference type="InterPro" id="IPR001245">
    <property type="entry name" value="Ser-Thr/Tyr_kinase_cat_dom"/>
</dbReference>
<dbReference type="PROSITE" id="PS50011">
    <property type="entry name" value="PROTEIN_KINASE_DOM"/>
    <property type="match status" value="1"/>
</dbReference>
<dbReference type="Gene3D" id="3.30.200.20">
    <property type="entry name" value="Phosphorylase Kinase, domain 1"/>
    <property type="match status" value="1"/>
</dbReference>
<evidence type="ECO:0000313" key="8">
    <source>
        <dbReference type="EMBL" id="ELP87477.1"/>
    </source>
</evidence>
<dbReference type="PANTHER" id="PTHR45756">
    <property type="entry name" value="PALMITOYLTRANSFERASE"/>
    <property type="match status" value="1"/>
</dbReference>
<dbReference type="PROSITE" id="PS00107">
    <property type="entry name" value="PROTEIN_KINASE_ATP"/>
    <property type="match status" value="1"/>
</dbReference>
<keyword evidence="2 4" id="KW-0547">Nucleotide-binding</keyword>
<keyword evidence="3 4" id="KW-0067">ATP-binding</keyword>
<keyword evidence="6" id="KW-0732">Signal</keyword>
<dbReference type="InterPro" id="IPR006212">
    <property type="entry name" value="Furin_repeat"/>
</dbReference>
<dbReference type="SUPFAM" id="SSF57184">
    <property type="entry name" value="Growth factor receptor domain"/>
    <property type="match status" value="4"/>
</dbReference>
<keyword evidence="5" id="KW-0472">Membrane</keyword>
<name>A0A0A1U0S4_ENTIV</name>
<accession>A0A0A1U0S4</accession>
<keyword evidence="9" id="KW-1185">Reference proteome</keyword>
<dbReference type="GO" id="GO:0004714">
    <property type="term" value="F:transmembrane receptor protein tyrosine kinase activity"/>
    <property type="evidence" value="ECO:0007669"/>
    <property type="project" value="UniProtKB-EC"/>
</dbReference>
<keyword evidence="8" id="KW-0808">Transferase</keyword>
<keyword evidence="8" id="KW-0418">Kinase</keyword>
<dbReference type="Proteomes" id="UP000014680">
    <property type="component" value="Unassembled WGS sequence"/>
</dbReference>
<feature type="domain" description="Protein kinase" evidence="7">
    <location>
        <begin position="1473"/>
        <end position="1736"/>
    </location>
</feature>
<evidence type="ECO:0000256" key="2">
    <source>
        <dbReference type="ARBA" id="ARBA00022741"/>
    </source>
</evidence>
<dbReference type="GeneID" id="14886320"/>
<dbReference type="SMART" id="SM00261">
    <property type="entry name" value="FU"/>
    <property type="match status" value="5"/>
</dbReference>
<dbReference type="InterPro" id="IPR009030">
    <property type="entry name" value="Growth_fac_rcpt_cys_sf"/>
</dbReference>
<dbReference type="InterPro" id="IPR000719">
    <property type="entry name" value="Prot_kinase_dom"/>
</dbReference>
<keyword evidence="5" id="KW-1133">Transmembrane helix</keyword>
<dbReference type="EC" id="2.7.10.1" evidence="8"/>
<dbReference type="KEGG" id="eiv:EIN_097640"/>
<feature type="chain" id="PRO_5001990626" evidence="6">
    <location>
        <begin position="18"/>
        <end position="1739"/>
    </location>
</feature>
<evidence type="ECO:0000256" key="5">
    <source>
        <dbReference type="SAM" id="Phobius"/>
    </source>
</evidence>
<evidence type="ECO:0000313" key="9">
    <source>
        <dbReference type="Proteomes" id="UP000014680"/>
    </source>
</evidence>
<organism evidence="8 9">
    <name type="scientific">Entamoeba invadens IP1</name>
    <dbReference type="NCBI Taxonomy" id="370355"/>
    <lineage>
        <taxon>Eukaryota</taxon>
        <taxon>Amoebozoa</taxon>
        <taxon>Evosea</taxon>
        <taxon>Archamoebae</taxon>
        <taxon>Mastigamoebida</taxon>
        <taxon>Entamoebidae</taxon>
        <taxon>Entamoeba</taxon>
    </lineage>
</organism>